<feature type="signal peptide" evidence="8">
    <location>
        <begin position="1"/>
        <end position="26"/>
    </location>
</feature>
<dbReference type="SUPFAM" id="SSF49452">
    <property type="entry name" value="Starch-binding domain-like"/>
    <property type="match status" value="1"/>
</dbReference>
<dbReference type="VEuPathDB" id="PlasmoDB:PKA1H_140015900"/>
<dbReference type="EMBL" id="NETL01000028">
    <property type="protein sequence ID" value="OTN63858.1"/>
    <property type="molecule type" value="Genomic_DNA"/>
</dbReference>
<keyword evidence="5 7" id="KW-1133">Transmembrane helix</keyword>
<evidence type="ECO:0000256" key="8">
    <source>
        <dbReference type="SAM" id="SignalP"/>
    </source>
</evidence>
<evidence type="ECO:0000256" key="4">
    <source>
        <dbReference type="ARBA" id="ARBA00022729"/>
    </source>
</evidence>
<dbReference type="OMA" id="YEQISPF"/>
<dbReference type="PANTHER" id="PTHR13605:SF4">
    <property type="entry name" value="ER MEMBRANE PROTEIN COMPLEX SUBUNIT 7"/>
    <property type="match status" value="1"/>
</dbReference>
<dbReference type="InterPro" id="IPR039163">
    <property type="entry name" value="EMC7"/>
</dbReference>
<keyword evidence="3 7" id="KW-0812">Transmembrane</keyword>
<dbReference type="GO" id="GO:0030246">
    <property type="term" value="F:carbohydrate binding"/>
    <property type="evidence" value="ECO:0007669"/>
    <property type="project" value="InterPro"/>
</dbReference>
<dbReference type="VEuPathDB" id="PlasmoDB:PKNH_1410900"/>
<gene>
    <name evidence="10" type="ORF">PKNOH_S140228100</name>
</gene>
<reference evidence="10 11" key="1">
    <citation type="submission" date="2017-05" db="EMBL/GenBank/DDBJ databases">
        <title>PacBio assembly of a Plasmodium knowlesi genome sequence with Hi-C correction and manual annotation of the SICAvar gene family.</title>
        <authorList>
            <person name="Lapp S.A."/>
            <person name="Geraldo J.A."/>
            <person name="Chien J.-T."/>
            <person name="Ay F."/>
            <person name="Pakala S.B."/>
            <person name="Batugedara G."/>
            <person name="Humphrey J.C."/>
            <person name="Debarry J.D."/>
            <person name="Le Roch K.G."/>
            <person name="Galinski M.R."/>
            <person name="Kissinger J.C."/>
        </authorList>
    </citation>
    <scope>NUCLEOTIDE SEQUENCE [LARGE SCALE GENOMIC DNA]</scope>
    <source>
        <strain evidence="11">Malayan Strain Pk1 (A+)</strain>
    </source>
</reference>
<accession>A0A1Y3DKZ3</accession>
<evidence type="ECO:0000256" key="2">
    <source>
        <dbReference type="ARBA" id="ARBA00008880"/>
    </source>
</evidence>
<sequence length="201" mass="23092">MSKMNIVKTIVVTITSCLLLMGVTETKGPAIELKNNYIEGTIKANANVLANCTVYLDSDIYKKPNKNGKFIFTDVKEGTYNMFVNHPYVEFNKYKVNVKKSITKNNDKIYVVQAYEQISPFESSNLMVTNIVFQAKNVYDFLMPKKNFYLFNLFKSPIFLIFLFFLILMSVLPQMQKMSESASEESIDPPTYKSNFVEALK</sequence>
<comment type="subcellular location">
    <subcellularLocation>
        <location evidence="1">Membrane</location>
        <topology evidence="1">Single-pass membrane protein</topology>
    </subcellularLocation>
</comment>
<comment type="caution">
    <text evidence="10">The sequence shown here is derived from an EMBL/GenBank/DDBJ whole genome shotgun (WGS) entry which is preliminary data.</text>
</comment>
<dbReference type="eggNOG" id="ENOG502TMW8">
    <property type="taxonomic scope" value="Eukaryota"/>
</dbReference>
<dbReference type="VEuPathDB" id="PlasmoDB:PKNOH_S140228100"/>
<feature type="domain" description="ER membrane protein complex subunit 7 beta-sandwich" evidence="9">
    <location>
        <begin position="44"/>
        <end position="161"/>
    </location>
</feature>
<feature type="chain" id="PRO_5010995149" description="ER membrane protein complex subunit 7 beta-sandwich domain-containing protein" evidence="8">
    <location>
        <begin position="27"/>
        <end position="201"/>
    </location>
</feature>
<dbReference type="OrthoDB" id="375217at2759"/>
<keyword evidence="4 8" id="KW-0732">Signal</keyword>
<evidence type="ECO:0000256" key="6">
    <source>
        <dbReference type="ARBA" id="ARBA00023136"/>
    </source>
</evidence>
<evidence type="ECO:0000256" key="1">
    <source>
        <dbReference type="ARBA" id="ARBA00004167"/>
    </source>
</evidence>
<protein>
    <recommendedName>
        <fullName evidence="9">ER membrane protein complex subunit 7 beta-sandwich domain-containing protein</fullName>
    </recommendedName>
</protein>
<dbReference type="Pfam" id="PF09430">
    <property type="entry name" value="EMC7_beta-sandw"/>
    <property type="match status" value="1"/>
</dbReference>
<comment type="similarity">
    <text evidence="2">Belongs to the EMC7 family.</text>
</comment>
<evidence type="ECO:0000313" key="11">
    <source>
        <dbReference type="Proteomes" id="UP000195012"/>
    </source>
</evidence>
<evidence type="ECO:0000313" key="10">
    <source>
        <dbReference type="EMBL" id="OTN63858.1"/>
    </source>
</evidence>
<keyword evidence="6 7" id="KW-0472">Membrane</keyword>
<dbReference type="Proteomes" id="UP000195012">
    <property type="component" value="Unassembled WGS sequence"/>
</dbReference>
<dbReference type="InterPro" id="IPR013784">
    <property type="entry name" value="Carb-bd-like_fold"/>
</dbReference>
<evidence type="ECO:0000256" key="7">
    <source>
        <dbReference type="SAM" id="Phobius"/>
    </source>
</evidence>
<evidence type="ECO:0000256" key="5">
    <source>
        <dbReference type="ARBA" id="ARBA00022989"/>
    </source>
</evidence>
<name>A0A1Y3DKZ3_PLAKN</name>
<feature type="transmembrane region" description="Helical" evidence="7">
    <location>
        <begin position="148"/>
        <end position="172"/>
    </location>
</feature>
<dbReference type="AlphaFoldDB" id="A0A1Y3DKZ3"/>
<dbReference type="InterPro" id="IPR019008">
    <property type="entry name" value="Beta_sandwich_EMC7"/>
</dbReference>
<dbReference type="GO" id="GO:0072546">
    <property type="term" value="C:EMC complex"/>
    <property type="evidence" value="ECO:0007669"/>
    <property type="project" value="TreeGrafter"/>
</dbReference>
<dbReference type="PANTHER" id="PTHR13605">
    <property type="entry name" value="ER MEMBRANE PROTEIN COMPLEX SUBUNIT 7"/>
    <property type="match status" value="1"/>
</dbReference>
<proteinExistence type="inferred from homology"/>
<organism evidence="10 11">
    <name type="scientific">Plasmodium knowlesi</name>
    <dbReference type="NCBI Taxonomy" id="5850"/>
    <lineage>
        <taxon>Eukaryota</taxon>
        <taxon>Sar</taxon>
        <taxon>Alveolata</taxon>
        <taxon>Apicomplexa</taxon>
        <taxon>Aconoidasida</taxon>
        <taxon>Haemosporida</taxon>
        <taxon>Plasmodiidae</taxon>
        <taxon>Plasmodium</taxon>
        <taxon>Plasmodium (Plasmodium)</taxon>
    </lineage>
</organism>
<evidence type="ECO:0000259" key="9">
    <source>
        <dbReference type="Pfam" id="PF09430"/>
    </source>
</evidence>
<evidence type="ECO:0000256" key="3">
    <source>
        <dbReference type="ARBA" id="ARBA00022692"/>
    </source>
</evidence>